<evidence type="ECO:0000313" key="3">
    <source>
        <dbReference type="EMBL" id="PIA52366.1"/>
    </source>
</evidence>
<reference evidence="3 4" key="1">
    <citation type="submission" date="2017-09" db="EMBL/GenBank/DDBJ databases">
        <title>WGS assembly of Aquilegia coerulea Goldsmith.</title>
        <authorList>
            <person name="Hodges S."/>
            <person name="Kramer E."/>
            <person name="Nordborg M."/>
            <person name="Tomkins J."/>
            <person name="Borevitz J."/>
            <person name="Derieg N."/>
            <person name="Yan J."/>
            <person name="Mihaltcheva S."/>
            <person name="Hayes R.D."/>
            <person name="Rokhsar D."/>
        </authorList>
    </citation>
    <scope>NUCLEOTIDE SEQUENCE [LARGE SCALE GENOMIC DNA]</scope>
    <source>
        <strain evidence="4">cv. Goldsmith</strain>
    </source>
</reference>
<keyword evidence="1" id="KW-0378">Hydrolase</keyword>
<dbReference type="PANTHER" id="PTHR10992">
    <property type="entry name" value="METHYLESTERASE FAMILY MEMBER"/>
    <property type="match status" value="1"/>
</dbReference>
<accession>A0A2G5E9C7</accession>
<dbReference type="EMBL" id="KZ305027">
    <property type="protein sequence ID" value="PIA52366.1"/>
    <property type="molecule type" value="Genomic_DNA"/>
</dbReference>
<gene>
    <name evidence="3" type="ORF">AQUCO_01000317v1</name>
</gene>
<dbReference type="InParanoid" id="A0A2G5E9C7"/>
<proteinExistence type="predicted"/>
<name>A0A2G5E9C7_AQUCA</name>
<evidence type="ECO:0000259" key="2">
    <source>
        <dbReference type="Pfam" id="PF12697"/>
    </source>
</evidence>
<dbReference type="GO" id="GO:0080032">
    <property type="term" value="F:methyl jasmonate esterase activity"/>
    <property type="evidence" value="ECO:0007669"/>
    <property type="project" value="TreeGrafter"/>
</dbReference>
<protein>
    <recommendedName>
        <fullName evidence="2">AB hydrolase-1 domain-containing protein</fullName>
    </recommendedName>
</protein>
<sequence length="206" mass="23148">MLDYSQPLLDFMEMIPTNERVILVGSSLGGLSLAYAMEKFAEKVSVAIFLTAFMPDTSHPPSYVMDKYSELSPKEKFLDTKFSIQECAGKPKTTMHFGPEFTASMVYQLSPPEDISLVRTLVRVGSMFREDLSTAANFSEEGYGSVNRAYIVCQDDKTITEDFQRWMIENNPVKEVKEILGADHAAMISKPQEVCNVLLDIANNYN</sequence>
<feature type="domain" description="AB hydrolase-1" evidence="2">
    <location>
        <begin position="18"/>
        <end position="195"/>
    </location>
</feature>
<dbReference type="FunCoup" id="A0A2G5E9C7">
    <property type="interactions" value="246"/>
</dbReference>
<dbReference type="GO" id="GO:0009694">
    <property type="term" value="P:jasmonic acid metabolic process"/>
    <property type="evidence" value="ECO:0007669"/>
    <property type="project" value="TreeGrafter"/>
</dbReference>
<dbReference type="SUPFAM" id="SSF53474">
    <property type="entry name" value="alpha/beta-Hydrolases"/>
    <property type="match status" value="1"/>
</dbReference>
<evidence type="ECO:0000313" key="4">
    <source>
        <dbReference type="Proteomes" id="UP000230069"/>
    </source>
</evidence>
<dbReference type="InterPro" id="IPR045889">
    <property type="entry name" value="MES/HNL"/>
</dbReference>
<keyword evidence="4" id="KW-1185">Reference proteome</keyword>
<dbReference type="STRING" id="218851.A0A2G5E9C7"/>
<dbReference type="GO" id="GO:0009696">
    <property type="term" value="P:salicylic acid metabolic process"/>
    <property type="evidence" value="ECO:0007669"/>
    <property type="project" value="TreeGrafter"/>
</dbReference>
<dbReference type="Proteomes" id="UP000230069">
    <property type="component" value="Unassembled WGS sequence"/>
</dbReference>
<dbReference type="Gene3D" id="3.40.50.1820">
    <property type="entry name" value="alpha/beta hydrolase"/>
    <property type="match status" value="1"/>
</dbReference>
<dbReference type="InterPro" id="IPR000073">
    <property type="entry name" value="AB_hydrolase_1"/>
</dbReference>
<dbReference type="OrthoDB" id="408373at2759"/>
<dbReference type="GO" id="GO:0080031">
    <property type="term" value="F:methyl salicylate esterase activity"/>
    <property type="evidence" value="ECO:0007669"/>
    <property type="project" value="TreeGrafter"/>
</dbReference>
<dbReference type="PANTHER" id="PTHR10992:SF1083">
    <property type="entry name" value="METHYLESTERASE 1"/>
    <property type="match status" value="1"/>
</dbReference>
<evidence type="ECO:0000256" key="1">
    <source>
        <dbReference type="ARBA" id="ARBA00022801"/>
    </source>
</evidence>
<dbReference type="GO" id="GO:0080030">
    <property type="term" value="F:methyl indole-3-acetate esterase activity"/>
    <property type="evidence" value="ECO:0007669"/>
    <property type="project" value="TreeGrafter"/>
</dbReference>
<dbReference type="Pfam" id="PF12697">
    <property type="entry name" value="Abhydrolase_6"/>
    <property type="match status" value="1"/>
</dbReference>
<dbReference type="AlphaFoldDB" id="A0A2G5E9C7"/>
<dbReference type="InterPro" id="IPR029058">
    <property type="entry name" value="AB_hydrolase_fold"/>
</dbReference>
<organism evidence="3 4">
    <name type="scientific">Aquilegia coerulea</name>
    <name type="common">Rocky mountain columbine</name>
    <dbReference type="NCBI Taxonomy" id="218851"/>
    <lineage>
        <taxon>Eukaryota</taxon>
        <taxon>Viridiplantae</taxon>
        <taxon>Streptophyta</taxon>
        <taxon>Embryophyta</taxon>
        <taxon>Tracheophyta</taxon>
        <taxon>Spermatophyta</taxon>
        <taxon>Magnoliopsida</taxon>
        <taxon>Ranunculales</taxon>
        <taxon>Ranunculaceae</taxon>
        <taxon>Thalictroideae</taxon>
        <taxon>Aquilegia</taxon>
    </lineage>
</organism>